<accession>A0A2N3G2V9</accession>
<dbReference type="Proteomes" id="UP000233654">
    <property type="component" value="Unassembled WGS sequence"/>
</dbReference>
<dbReference type="AlphaFoldDB" id="A0A2N3G2V9"/>
<comment type="caution">
    <text evidence="1">The sequence shown here is derived from an EMBL/GenBank/DDBJ whole genome shotgun (WGS) entry which is preliminary data.</text>
</comment>
<reference evidence="1 2" key="1">
    <citation type="journal article" date="2017" name="ISME J.">
        <title>Potential for microbial H2 and metal transformations associated with novel bacteria and archaea in deep terrestrial subsurface sediments.</title>
        <authorList>
            <person name="Hernsdorf A.W."/>
            <person name="Amano Y."/>
            <person name="Miyakawa K."/>
            <person name="Ise K."/>
            <person name="Suzuki Y."/>
            <person name="Anantharaman K."/>
            <person name="Probst A."/>
            <person name="Burstein D."/>
            <person name="Thomas B.C."/>
            <person name="Banfield J.F."/>
        </authorList>
    </citation>
    <scope>NUCLEOTIDE SEQUENCE [LARGE SCALE GENOMIC DNA]</scope>
    <source>
        <strain evidence="1">HGW-Actinobacteria-3</strain>
    </source>
</reference>
<gene>
    <name evidence="1" type="ORF">CVT63_08325</name>
</gene>
<name>A0A2N3G2V9_9ACTN</name>
<organism evidence="1 2">
    <name type="scientific">Candidatus Anoxymicrobium japonicum</name>
    <dbReference type="NCBI Taxonomy" id="2013648"/>
    <lineage>
        <taxon>Bacteria</taxon>
        <taxon>Bacillati</taxon>
        <taxon>Actinomycetota</taxon>
        <taxon>Candidatus Geothermincolia</taxon>
        <taxon>Candidatus Geothermincolales</taxon>
        <taxon>Candidatus Anoxymicrobiaceae</taxon>
        <taxon>Candidatus Anoxymicrobium</taxon>
    </lineage>
</organism>
<sequence length="63" mass="7336">MTINPESTNLTFDDEDYDEDYVGAMQEVWATCPGFDGEDMGPSMEEMERARLKRAQRRALMKR</sequence>
<dbReference type="EMBL" id="PHEX01000122">
    <property type="protein sequence ID" value="PKQ26864.1"/>
    <property type="molecule type" value="Genomic_DNA"/>
</dbReference>
<evidence type="ECO:0000313" key="1">
    <source>
        <dbReference type="EMBL" id="PKQ26864.1"/>
    </source>
</evidence>
<proteinExistence type="predicted"/>
<evidence type="ECO:0000313" key="2">
    <source>
        <dbReference type="Proteomes" id="UP000233654"/>
    </source>
</evidence>
<protein>
    <submittedName>
        <fullName evidence="1">Uncharacterized protein</fullName>
    </submittedName>
</protein>